<gene>
    <name evidence="1" type="ORF">THF1A12_160004</name>
</gene>
<name>A0AAU9QJ95_9VIBR</name>
<evidence type="ECO:0000313" key="1">
    <source>
        <dbReference type="EMBL" id="CAH1579572.1"/>
    </source>
</evidence>
<protein>
    <submittedName>
        <fullName evidence="1">Uncharacterized protein</fullName>
    </submittedName>
</protein>
<sequence>MVKWMMLVLNVRAKMTKKQSDQIKKSKERKVKEVDPNKMTSQLAIALYRAAKRCKLPV</sequence>
<evidence type="ECO:0000313" key="2">
    <source>
        <dbReference type="Proteomes" id="UP001295462"/>
    </source>
</evidence>
<dbReference type="AlphaFoldDB" id="A0AAU9QJ95"/>
<dbReference type="Proteomes" id="UP001295462">
    <property type="component" value="Unassembled WGS sequence"/>
</dbReference>
<organism evidence="1 2">
    <name type="scientific">Vibrio jasicida</name>
    <dbReference type="NCBI Taxonomy" id="766224"/>
    <lineage>
        <taxon>Bacteria</taxon>
        <taxon>Pseudomonadati</taxon>
        <taxon>Pseudomonadota</taxon>
        <taxon>Gammaproteobacteria</taxon>
        <taxon>Vibrionales</taxon>
        <taxon>Vibrionaceae</taxon>
        <taxon>Vibrio</taxon>
    </lineage>
</organism>
<proteinExistence type="predicted"/>
<accession>A0AAU9QJ95</accession>
<dbReference type="EMBL" id="CAKMUD010000068">
    <property type="protein sequence ID" value="CAH1579572.1"/>
    <property type="molecule type" value="Genomic_DNA"/>
</dbReference>
<comment type="caution">
    <text evidence="1">The sequence shown here is derived from an EMBL/GenBank/DDBJ whole genome shotgun (WGS) entry which is preliminary data.</text>
</comment>
<reference evidence="1" key="1">
    <citation type="submission" date="2022-01" db="EMBL/GenBank/DDBJ databases">
        <authorList>
            <person name="Lagorce A."/>
        </authorList>
    </citation>
    <scope>NUCLEOTIDE SEQUENCE</scope>
    <source>
        <strain evidence="1">Th15_F1_A12</strain>
    </source>
</reference>